<dbReference type="PANTHER" id="PTHR33406">
    <property type="entry name" value="MEMBRANE PROTEIN MJ1562-RELATED"/>
    <property type="match status" value="1"/>
</dbReference>
<feature type="domain" description="Membrane transport protein MMPL" evidence="7">
    <location>
        <begin position="42"/>
        <end position="326"/>
    </location>
</feature>
<feature type="transmembrane region" description="Helical" evidence="6">
    <location>
        <begin position="223"/>
        <end position="244"/>
    </location>
</feature>
<reference evidence="8" key="1">
    <citation type="submission" date="2019-11" db="EMBL/GenBank/DDBJ databases">
        <authorList>
            <person name="Feng L."/>
        </authorList>
    </citation>
    <scope>NUCLEOTIDE SEQUENCE</scope>
    <source>
        <strain evidence="8">AundefinedLFYP135</strain>
    </source>
</reference>
<dbReference type="PANTHER" id="PTHR33406:SF13">
    <property type="entry name" value="MEMBRANE PROTEIN YDFJ"/>
    <property type="match status" value="1"/>
</dbReference>
<feature type="transmembrane region" description="Helical" evidence="6">
    <location>
        <begin position="646"/>
        <end position="669"/>
    </location>
</feature>
<organism evidence="8">
    <name type="scientific">uncultured Anaerotruncus sp</name>
    <dbReference type="NCBI Taxonomy" id="905011"/>
    <lineage>
        <taxon>Bacteria</taxon>
        <taxon>Bacillati</taxon>
        <taxon>Bacillota</taxon>
        <taxon>Clostridia</taxon>
        <taxon>Eubacteriales</taxon>
        <taxon>Oscillospiraceae</taxon>
        <taxon>Anaerotruncus</taxon>
        <taxon>environmental samples</taxon>
    </lineage>
</organism>
<feature type="transmembrane region" description="Helical" evidence="6">
    <location>
        <begin position="171"/>
        <end position="189"/>
    </location>
</feature>
<feature type="transmembrane region" description="Helical" evidence="6">
    <location>
        <begin position="265"/>
        <end position="288"/>
    </location>
</feature>
<keyword evidence="3 6" id="KW-0812">Transmembrane</keyword>
<protein>
    <submittedName>
        <fullName evidence="8">Membrane protein YdfJ</fullName>
    </submittedName>
</protein>
<dbReference type="InterPro" id="IPR050545">
    <property type="entry name" value="Mycobact_MmpL"/>
</dbReference>
<evidence type="ECO:0000256" key="4">
    <source>
        <dbReference type="ARBA" id="ARBA00022989"/>
    </source>
</evidence>
<gene>
    <name evidence="8" type="primary">ydfJ</name>
    <name evidence="8" type="ORF">AULFYP135_02394</name>
</gene>
<feature type="transmembrane region" description="Helical" evidence="6">
    <location>
        <begin position="196"/>
        <end position="217"/>
    </location>
</feature>
<evidence type="ECO:0000256" key="2">
    <source>
        <dbReference type="ARBA" id="ARBA00022475"/>
    </source>
</evidence>
<dbReference type="Pfam" id="PF03176">
    <property type="entry name" value="MMPL"/>
    <property type="match status" value="2"/>
</dbReference>
<evidence type="ECO:0000259" key="7">
    <source>
        <dbReference type="Pfam" id="PF03176"/>
    </source>
</evidence>
<dbReference type="EMBL" id="CACRSL010000005">
    <property type="protein sequence ID" value="VYT27151.1"/>
    <property type="molecule type" value="Genomic_DNA"/>
</dbReference>
<proteinExistence type="predicted"/>
<evidence type="ECO:0000256" key="6">
    <source>
        <dbReference type="SAM" id="Phobius"/>
    </source>
</evidence>
<feature type="domain" description="Membrane transport protein MMPL" evidence="7">
    <location>
        <begin position="412"/>
        <end position="669"/>
    </location>
</feature>
<dbReference type="Gene3D" id="1.20.1640.10">
    <property type="entry name" value="Multidrug efflux transporter AcrB transmembrane domain"/>
    <property type="match status" value="2"/>
</dbReference>
<accession>A0A6N2VF72</accession>
<dbReference type="GO" id="GO:0005886">
    <property type="term" value="C:plasma membrane"/>
    <property type="evidence" value="ECO:0007669"/>
    <property type="project" value="UniProtKB-SubCell"/>
</dbReference>
<dbReference type="SUPFAM" id="SSF82866">
    <property type="entry name" value="Multidrug efflux transporter AcrB transmembrane domain"/>
    <property type="match status" value="2"/>
</dbReference>
<evidence type="ECO:0000256" key="3">
    <source>
        <dbReference type="ARBA" id="ARBA00022692"/>
    </source>
</evidence>
<sequence length="701" mass="76747">MERAIKQMLKWRGAVLALFLGGTILCGVLTTMVGINYDLVDYLPDEAPSTIALDVMNESYDKAVPNVRVMVRDVSIPQALSYKEEIAAVDGVEDVIWLDDQVNIQVPLEIQSAKTVEDYYKDGNALFSVTVADENQEQTLEAIRAIIGEEGAMSGNPVDTVNAQITTDVEIQHMMSIIIPLMFCILLFTTTSWFEAVLFMINVGVAIIINMGTNLIFGEISFITNTTGAILQLACSMDYAIFLLERFEDARAEGLAPLDAMSKAVAGSATSILSSGLTTVVGFVALVAMRFKIGPDMGYVLAKGIAISLLTTLVFMPCMTICCYKWIDKTAHRSFMPSFEKLAKGTNRVKRLVTIGVAVLLIPCFLAQHQISYMYGTSGMASPDSQVAMDREAIEDLFGQSSTFALMVPRGNRAYEQELNDRLKDLPEVSSVLSYVENAGKSIPEAYVPKDQLSQLNSDEYTRMVITARLPSESNETFSFVEKVRNMAEEYYPGAYHLAGESVNVYDMKDTITADSIKVNAIAIGAIAVILLFTFHSFSLPILLLLTIESSIYINMAVPYFTDQTLNYIGYLIISSVQLGATVDYAILFANRYFENRTSMVKSEAAFRTIQGTAGSILTSAGIMTSAGLVLGFVSTNGVISQLGILIARGAVLSAILVLVFLPTLLTTLEGLIRKTTKKQEFYPENQKTGKELEPCKTPTN</sequence>
<evidence type="ECO:0000256" key="5">
    <source>
        <dbReference type="ARBA" id="ARBA00023136"/>
    </source>
</evidence>
<keyword evidence="5 6" id="KW-0472">Membrane</keyword>
<feature type="transmembrane region" description="Helical" evidence="6">
    <location>
        <begin position="568"/>
        <end position="591"/>
    </location>
</feature>
<name>A0A6N2VF72_9FIRM</name>
<keyword evidence="4 6" id="KW-1133">Transmembrane helix</keyword>
<dbReference type="AlphaFoldDB" id="A0A6N2VF72"/>
<evidence type="ECO:0000313" key="8">
    <source>
        <dbReference type="EMBL" id="VYT27151.1"/>
    </source>
</evidence>
<comment type="subcellular location">
    <subcellularLocation>
        <location evidence="1">Cell membrane</location>
        <topology evidence="1">Multi-pass membrane protein</topology>
    </subcellularLocation>
</comment>
<dbReference type="InterPro" id="IPR004869">
    <property type="entry name" value="MMPL_dom"/>
</dbReference>
<keyword evidence="2" id="KW-1003">Cell membrane</keyword>
<evidence type="ECO:0000256" key="1">
    <source>
        <dbReference type="ARBA" id="ARBA00004651"/>
    </source>
</evidence>
<feature type="transmembrane region" description="Helical" evidence="6">
    <location>
        <begin position="612"/>
        <end position="634"/>
    </location>
</feature>
<feature type="transmembrane region" description="Helical" evidence="6">
    <location>
        <begin position="300"/>
        <end position="327"/>
    </location>
</feature>